<sequence>MQFTAVAALVSLAATGLAAPTASADGDLDALGLRSTNVTLTGDVLIAEGSEGAEVAPGTLDIFNEDEDDGNDDEELLPSSTTPAAHGIERRKFKGGWCGIHIKNVQGDYHQADVTVKDAEGNTIRTRHKKVDASKHLVFKFNKGLPGKDGLRVQIGGVKGNIARIQYKDQDFVTGTENSQNANCKVGKSDQPWIYKSRFVLNLDCGFSC</sequence>
<evidence type="ECO:0000313" key="3">
    <source>
        <dbReference type="Proteomes" id="UP001390339"/>
    </source>
</evidence>
<proteinExistence type="predicted"/>
<feature type="chain" id="PRO_5047207595" evidence="1">
    <location>
        <begin position="19"/>
        <end position="209"/>
    </location>
</feature>
<keyword evidence="1" id="KW-0732">Signal</keyword>
<dbReference type="Proteomes" id="UP001390339">
    <property type="component" value="Unassembled WGS sequence"/>
</dbReference>
<accession>A0ABR2JIL8</accession>
<organism evidence="2 3">
    <name type="scientific">Apiospora arundinis</name>
    <dbReference type="NCBI Taxonomy" id="335852"/>
    <lineage>
        <taxon>Eukaryota</taxon>
        <taxon>Fungi</taxon>
        <taxon>Dikarya</taxon>
        <taxon>Ascomycota</taxon>
        <taxon>Pezizomycotina</taxon>
        <taxon>Sordariomycetes</taxon>
        <taxon>Xylariomycetidae</taxon>
        <taxon>Amphisphaeriales</taxon>
        <taxon>Apiosporaceae</taxon>
        <taxon>Apiospora</taxon>
    </lineage>
</organism>
<comment type="caution">
    <text evidence="2">The sequence shown here is derived from an EMBL/GenBank/DDBJ whole genome shotgun (WGS) entry which is preliminary data.</text>
</comment>
<keyword evidence="3" id="KW-1185">Reference proteome</keyword>
<gene>
    <name evidence="2" type="ORF">PGQ11_002475</name>
</gene>
<evidence type="ECO:0000313" key="2">
    <source>
        <dbReference type="EMBL" id="KAK8877529.1"/>
    </source>
</evidence>
<dbReference type="EMBL" id="JAPCWZ010000002">
    <property type="protein sequence ID" value="KAK8877529.1"/>
    <property type="molecule type" value="Genomic_DNA"/>
</dbReference>
<evidence type="ECO:0000256" key="1">
    <source>
        <dbReference type="SAM" id="SignalP"/>
    </source>
</evidence>
<protein>
    <submittedName>
        <fullName evidence="2">Uncharacterized protein</fullName>
    </submittedName>
</protein>
<name>A0ABR2JIL8_9PEZI</name>
<reference evidence="2 3" key="1">
    <citation type="journal article" date="2024" name="IMA Fungus">
        <title>Apiospora arundinis, a panoply of carbohydrate-active enzymes and secondary metabolites.</title>
        <authorList>
            <person name="Sorensen T."/>
            <person name="Petersen C."/>
            <person name="Muurmann A.T."/>
            <person name="Christiansen J.V."/>
            <person name="Brundto M.L."/>
            <person name="Overgaard C.K."/>
            <person name="Boysen A.T."/>
            <person name="Wollenberg R.D."/>
            <person name="Larsen T.O."/>
            <person name="Sorensen J.L."/>
            <person name="Nielsen K.L."/>
            <person name="Sondergaard T.E."/>
        </authorList>
    </citation>
    <scope>NUCLEOTIDE SEQUENCE [LARGE SCALE GENOMIC DNA]</scope>
    <source>
        <strain evidence="2 3">AAU 773</strain>
    </source>
</reference>
<feature type="signal peptide" evidence="1">
    <location>
        <begin position="1"/>
        <end position="18"/>
    </location>
</feature>